<keyword evidence="3" id="KW-1185">Reference proteome</keyword>
<proteinExistence type="predicted"/>
<name>A0ABR4YKU6_9BACT</name>
<dbReference type="RefSeq" id="WP_035472295.1">
    <property type="nucleotide sequence ID" value="NZ_JRGF01000003.1"/>
</dbReference>
<evidence type="ECO:0000256" key="1">
    <source>
        <dbReference type="SAM" id="MobiDB-lite"/>
    </source>
</evidence>
<dbReference type="EMBL" id="JRGF01000003">
    <property type="protein sequence ID" value="KHE42686.1"/>
    <property type="molecule type" value="Genomic_DNA"/>
</dbReference>
<evidence type="ECO:0000313" key="2">
    <source>
        <dbReference type="EMBL" id="KHE42686.1"/>
    </source>
</evidence>
<sequence>MSVNLSLIRYLLPDDEREEDELDARPAEPELKLPEERPAELGLKLLLEELLEEDLPELKLPDDRPVELLPVLKLPLEKELPDE</sequence>
<protein>
    <submittedName>
        <fullName evidence="2">Uncharacterized protein</fullName>
    </submittedName>
</protein>
<accession>A0ABR4YKU6</accession>
<organism evidence="2 3">
    <name type="scientific">Alistipes inops</name>
    <dbReference type="NCBI Taxonomy" id="1501391"/>
    <lineage>
        <taxon>Bacteria</taxon>
        <taxon>Pseudomonadati</taxon>
        <taxon>Bacteroidota</taxon>
        <taxon>Bacteroidia</taxon>
        <taxon>Bacteroidales</taxon>
        <taxon>Rikenellaceae</taxon>
        <taxon>Alistipes</taxon>
    </lineage>
</organism>
<comment type="caution">
    <text evidence="2">The sequence shown here is derived from an EMBL/GenBank/DDBJ whole genome shotgun (WGS) entry which is preliminary data.</text>
</comment>
<evidence type="ECO:0000313" key="3">
    <source>
        <dbReference type="Proteomes" id="UP000030889"/>
    </source>
</evidence>
<feature type="compositionally biased region" description="Basic and acidic residues" evidence="1">
    <location>
        <begin position="23"/>
        <end position="36"/>
    </location>
</feature>
<reference evidence="2 3" key="1">
    <citation type="submission" date="2014-09" db="EMBL/GenBank/DDBJ databases">
        <title>Alistipes sp. 627, sp. nov., a novel member of the family Rikenellaceae isolated from human faeces.</title>
        <authorList>
            <person name="Shkoporov A.N."/>
            <person name="Chaplin A.V."/>
            <person name="Motuzova O.V."/>
            <person name="Kafarskaia L.I."/>
            <person name="Khokhlova E.V."/>
            <person name="Efimov B.A."/>
        </authorList>
    </citation>
    <scope>NUCLEOTIDE SEQUENCE [LARGE SCALE GENOMIC DNA]</scope>
    <source>
        <strain evidence="2 3">627</strain>
    </source>
</reference>
<gene>
    <name evidence="2" type="ORF">LG35_03630</name>
</gene>
<feature type="region of interest" description="Disordered" evidence="1">
    <location>
        <begin position="16"/>
        <end position="36"/>
    </location>
</feature>
<dbReference type="Proteomes" id="UP000030889">
    <property type="component" value="Unassembled WGS sequence"/>
</dbReference>